<accession>K9YJN5</accession>
<proteinExistence type="predicted"/>
<gene>
    <name evidence="3" type="ordered locus">Cyast_1200</name>
</gene>
<dbReference type="HOGENOM" id="CLU_1249682_0_0_3"/>
<evidence type="ECO:0000256" key="1">
    <source>
        <dbReference type="SAM" id="MobiDB-lite"/>
    </source>
</evidence>
<keyword evidence="2" id="KW-1133">Transmembrane helix</keyword>
<keyword evidence="4" id="KW-1185">Reference proteome</keyword>
<evidence type="ECO:0000256" key="2">
    <source>
        <dbReference type="SAM" id="Phobius"/>
    </source>
</evidence>
<feature type="region of interest" description="Disordered" evidence="1">
    <location>
        <begin position="195"/>
        <end position="222"/>
    </location>
</feature>
<dbReference type="STRING" id="292563.Cyast_1200"/>
<dbReference type="AlphaFoldDB" id="K9YJN5"/>
<dbReference type="KEGG" id="csn:Cyast_1200"/>
<evidence type="ECO:0000313" key="3">
    <source>
        <dbReference type="EMBL" id="AFZ47166.1"/>
    </source>
</evidence>
<feature type="transmembrane region" description="Helical" evidence="2">
    <location>
        <begin position="169"/>
        <end position="189"/>
    </location>
</feature>
<reference evidence="4" key="1">
    <citation type="journal article" date="2013" name="Proc. Natl. Acad. Sci. U.S.A.">
        <title>Improving the coverage of the cyanobacterial phylum using diversity-driven genome sequencing.</title>
        <authorList>
            <person name="Shih P.M."/>
            <person name="Wu D."/>
            <person name="Latifi A."/>
            <person name="Axen S.D."/>
            <person name="Fewer D.P."/>
            <person name="Talla E."/>
            <person name="Calteau A."/>
            <person name="Cai F."/>
            <person name="Tandeau de Marsac N."/>
            <person name="Rippka R."/>
            <person name="Herdman M."/>
            <person name="Sivonen K."/>
            <person name="Coursin T."/>
            <person name="Laurent T."/>
            <person name="Goodwin L."/>
            <person name="Nolan M."/>
            <person name="Davenport K.W."/>
            <person name="Han C.S."/>
            <person name="Rubin E.M."/>
            <person name="Eisen J.A."/>
            <person name="Woyke T."/>
            <person name="Gugger M."/>
            <person name="Kerfeld C.A."/>
        </authorList>
    </citation>
    <scope>NUCLEOTIDE SEQUENCE [LARGE SCALE GENOMIC DNA]</scope>
    <source>
        <strain evidence="4">ATCC 29140 / PCC 7202</strain>
    </source>
</reference>
<dbReference type="Proteomes" id="UP000010483">
    <property type="component" value="Chromosome"/>
</dbReference>
<sequence length="222" mass="24662">MSIPIQRQYNSPNCNLSLQGFSDDGNTAPNGVPVMTILTEARCQILGNPTVLTGGVNFMANLLRAVSAYGQELLSGLTHSWDAYDESDYVFLRKLPQKNRHLLVWQDKKEEAHNQLEIELSTVQLFDLLETIDQFYADKATLPHLEDPLGPVSRRYRQMEVSLVEQSTPAVLGLAGFALSAIALFLIPIPSEISDPNLEPTPPREENIEIEPELPLDPPGVE</sequence>
<organism evidence="3 4">
    <name type="scientific">Cyanobacterium stanieri (strain ATCC 29140 / PCC 7202)</name>
    <dbReference type="NCBI Taxonomy" id="292563"/>
    <lineage>
        <taxon>Bacteria</taxon>
        <taxon>Bacillati</taxon>
        <taxon>Cyanobacteriota</taxon>
        <taxon>Cyanophyceae</taxon>
        <taxon>Oscillatoriophycideae</taxon>
        <taxon>Chroococcales</taxon>
        <taxon>Geminocystaceae</taxon>
        <taxon>Cyanobacterium</taxon>
    </lineage>
</organism>
<evidence type="ECO:0008006" key="5">
    <source>
        <dbReference type="Google" id="ProtNLM"/>
    </source>
</evidence>
<protein>
    <recommendedName>
        <fullName evidence="5">DUF4335 domain-containing protein</fullName>
    </recommendedName>
</protein>
<name>K9YJN5_CYASC</name>
<keyword evidence="2" id="KW-0472">Membrane</keyword>
<keyword evidence="2" id="KW-0812">Transmembrane</keyword>
<dbReference type="Pfam" id="PF14233">
    <property type="entry name" value="DUF4335"/>
    <property type="match status" value="1"/>
</dbReference>
<dbReference type="EMBL" id="CP003940">
    <property type="protein sequence ID" value="AFZ47166.1"/>
    <property type="molecule type" value="Genomic_DNA"/>
</dbReference>
<dbReference type="BioCyc" id="CSTA292563:G1353-1207-MONOMER"/>
<dbReference type="InterPro" id="IPR025569">
    <property type="entry name" value="DUF4335"/>
</dbReference>
<dbReference type="eggNOG" id="COG3468">
    <property type="taxonomic scope" value="Bacteria"/>
</dbReference>
<evidence type="ECO:0000313" key="4">
    <source>
        <dbReference type="Proteomes" id="UP000010483"/>
    </source>
</evidence>